<dbReference type="Pfam" id="PF00085">
    <property type="entry name" value="Thioredoxin"/>
    <property type="match status" value="2"/>
</dbReference>
<dbReference type="CDD" id="cd02961">
    <property type="entry name" value="PDI_a_family"/>
    <property type="match status" value="1"/>
</dbReference>
<evidence type="ECO:0000256" key="3">
    <source>
        <dbReference type="ARBA" id="ARBA00023157"/>
    </source>
</evidence>
<gene>
    <name evidence="8" type="ORF">TAT_000255600</name>
    <name evidence="7" type="ORF">TAV_000255600</name>
</gene>
<dbReference type="GO" id="GO:0034976">
    <property type="term" value="P:response to endoplasmic reticulum stress"/>
    <property type="evidence" value="ECO:0007669"/>
    <property type="project" value="TreeGrafter"/>
</dbReference>
<sequence length="538" mass="62127">MGKFRDIIHIFICLLILFNSGSFLYGSNPFCEAKSEADEVKVLTDDTFDKFLAENKLVMVKFYADWCVHCKNLAPEYSKAAKMLKDENSDVVFAKVRNEEGVNLMERFNVRGFPTLYFFKNGTEIEYPGSRDASGLVSWVKELSTPGVKFVEDASELPLDKVFVVSYSDYTLSDLDSGSVSPLFLKFVKESDKYRSYFGFYNLPHSRKDKSVWNKWRSTEEWSKWKEFSQKHSDLKELTEALSRQEEEYKKREPKEEFVVHQPSEGYTLFEGSTEEELEKFLSRETLPLFAEIDQENYMRFITSGMDLVWFCGTKSDYDKYKDVFTKVARVLRHKSTFVWVDSEKFGTIKEVFLLTQLPAVAYQTPTGRYLLQPNAEESVKGTKSYNFETFDSLLEFYHDVKVGLVPKSVRSEEEPKDNDGPVKVVVGNTLEKLFDLKKNVLLMIHAPHCQHCKNFLPVYQEFATVNKDNDSLIVATFNGDANESSMEEVNWDSFPTLLYFKAGERVPIKFAGERTAEGLREFVTQNGGFVEDIHTEL</sequence>
<dbReference type="FunFam" id="3.40.30.10:FF:000107">
    <property type="entry name" value="Protein disulfide-isomerase 5-2"/>
    <property type="match status" value="1"/>
</dbReference>
<evidence type="ECO:0000256" key="4">
    <source>
        <dbReference type="ARBA" id="ARBA00023284"/>
    </source>
</evidence>
<dbReference type="AlphaFoldDB" id="A0A3B0MTM9"/>
<evidence type="ECO:0000259" key="6">
    <source>
        <dbReference type="PROSITE" id="PS51352"/>
    </source>
</evidence>
<organism evidence="8">
    <name type="scientific">Theileria annulata</name>
    <dbReference type="NCBI Taxonomy" id="5874"/>
    <lineage>
        <taxon>Eukaryota</taxon>
        <taxon>Sar</taxon>
        <taxon>Alveolata</taxon>
        <taxon>Apicomplexa</taxon>
        <taxon>Aconoidasida</taxon>
        <taxon>Piroplasmida</taxon>
        <taxon>Theileriidae</taxon>
        <taxon>Theileria</taxon>
    </lineage>
</organism>
<keyword evidence="4" id="KW-0676">Redox-active center</keyword>
<evidence type="ECO:0000256" key="5">
    <source>
        <dbReference type="SAM" id="SignalP"/>
    </source>
</evidence>
<dbReference type="PRINTS" id="PR00421">
    <property type="entry name" value="THIOREDOXIN"/>
</dbReference>
<keyword evidence="8" id="KW-0413">Isomerase</keyword>
<reference evidence="8" key="1">
    <citation type="submission" date="2018-07" db="EMBL/GenBank/DDBJ databases">
        <authorList>
            <person name="Quirk P.G."/>
            <person name="Krulwich T.A."/>
        </authorList>
    </citation>
    <scope>NUCLEOTIDE SEQUENCE</scope>
    <source>
        <strain evidence="8">Anand</strain>
    </source>
</reference>
<evidence type="ECO:0000313" key="8">
    <source>
        <dbReference type="EMBL" id="SVP93563.1"/>
    </source>
</evidence>
<dbReference type="PROSITE" id="PS51352">
    <property type="entry name" value="THIOREDOXIN_2"/>
    <property type="match status" value="2"/>
</dbReference>
<evidence type="ECO:0000256" key="2">
    <source>
        <dbReference type="ARBA" id="ARBA00022729"/>
    </source>
</evidence>
<dbReference type="InterPro" id="IPR036249">
    <property type="entry name" value="Thioredoxin-like_sf"/>
</dbReference>
<keyword evidence="2 5" id="KW-0732">Signal</keyword>
<dbReference type="SUPFAM" id="SSF52833">
    <property type="entry name" value="Thioredoxin-like"/>
    <property type="match status" value="3"/>
</dbReference>
<accession>A0A3B0MTM9</accession>
<dbReference type="PROSITE" id="PS00194">
    <property type="entry name" value="THIOREDOXIN_1"/>
    <property type="match status" value="1"/>
</dbReference>
<dbReference type="VEuPathDB" id="PiroplasmaDB:TA04450"/>
<dbReference type="EMBL" id="UIVS01000003">
    <property type="protein sequence ID" value="SVP92758.1"/>
    <property type="molecule type" value="Genomic_DNA"/>
</dbReference>
<dbReference type="CDD" id="cd02982">
    <property type="entry name" value="PDI_b'_family"/>
    <property type="match status" value="1"/>
</dbReference>
<dbReference type="InterPro" id="IPR017937">
    <property type="entry name" value="Thioredoxin_CS"/>
</dbReference>
<keyword evidence="3" id="KW-1015">Disulfide bond</keyword>
<dbReference type="Gene3D" id="3.40.30.10">
    <property type="entry name" value="Glutaredoxin"/>
    <property type="match status" value="3"/>
</dbReference>
<dbReference type="GO" id="GO:0003756">
    <property type="term" value="F:protein disulfide isomerase activity"/>
    <property type="evidence" value="ECO:0007669"/>
    <property type="project" value="TreeGrafter"/>
</dbReference>
<feature type="chain" id="PRO_5036076021" evidence="5">
    <location>
        <begin position="27"/>
        <end position="538"/>
    </location>
</feature>
<evidence type="ECO:0000256" key="1">
    <source>
        <dbReference type="ARBA" id="ARBA00006347"/>
    </source>
</evidence>
<evidence type="ECO:0000313" key="7">
    <source>
        <dbReference type="EMBL" id="SVP92758.1"/>
    </source>
</evidence>
<comment type="similarity">
    <text evidence="1">Belongs to the protein disulfide isomerase family.</text>
</comment>
<dbReference type="EMBL" id="UIVT01000003">
    <property type="protein sequence ID" value="SVP93563.1"/>
    <property type="molecule type" value="Genomic_DNA"/>
</dbReference>
<dbReference type="GO" id="GO:0005783">
    <property type="term" value="C:endoplasmic reticulum"/>
    <property type="evidence" value="ECO:0007669"/>
    <property type="project" value="TreeGrafter"/>
</dbReference>
<proteinExistence type="inferred from homology"/>
<dbReference type="PANTHER" id="PTHR18929">
    <property type="entry name" value="PROTEIN DISULFIDE ISOMERASE"/>
    <property type="match status" value="1"/>
</dbReference>
<feature type="signal peptide" evidence="5">
    <location>
        <begin position="1"/>
        <end position="26"/>
    </location>
</feature>
<dbReference type="Pfam" id="PF13848">
    <property type="entry name" value="Thioredoxin_6"/>
    <property type="match status" value="1"/>
</dbReference>
<feature type="domain" description="Thioredoxin" evidence="6">
    <location>
        <begin position="404"/>
        <end position="529"/>
    </location>
</feature>
<protein>
    <submittedName>
        <fullName evidence="8">Protein disulphide isomerase, putative</fullName>
    </submittedName>
</protein>
<dbReference type="InterPro" id="IPR013766">
    <property type="entry name" value="Thioredoxin_domain"/>
</dbReference>
<feature type="domain" description="Thioredoxin" evidence="6">
    <location>
        <begin position="22"/>
        <end position="145"/>
    </location>
</feature>
<name>A0A3B0MTM9_THEAN</name>
<dbReference type="GO" id="GO:0006457">
    <property type="term" value="P:protein folding"/>
    <property type="evidence" value="ECO:0007669"/>
    <property type="project" value="TreeGrafter"/>
</dbReference>